<protein>
    <submittedName>
        <fullName evidence="5">Transcriptional antiterminator NusG</fullName>
    </submittedName>
</protein>
<keyword evidence="1" id="KW-0889">Transcription antitermination</keyword>
<dbReference type="PANTHER" id="PTHR30265:SF4">
    <property type="entry name" value="KOW MOTIF FAMILY PROTEIN, EXPRESSED"/>
    <property type="match status" value="1"/>
</dbReference>
<evidence type="ECO:0000256" key="3">
    <source>
        <dbReference type="ARBA" id="ARBA00023163"/>
    </source>
</evidence>
<dbReference type="InterPro" id="IPR036735">
    <property type="entry name" value="NGN_dom_sf"/>
</dbReference>
<dbReference type="InterPro" id="IPR006645">
    <property type="entry name" value="NGN-like_dom"/>
</dbReference>
<name>A0A1N6WH79_9SPIO</name>
<dbReference type="EMBL" id="FTMS01000017">
    <property type="protein sequence ID" value="SIQ89372.1"/>
    <property type="molecule type" value="Genomic_DNA"/>
</dbReference>
<dbReference type="GO" id="GO:0006354">
    <property type="term" value="P:DNA-templated transcription elongation"/>
    <property type="evidence" value="ECO:0007669"/>
    <property type="project" value="InterPro"/>
</dbReference>
<dbReference type="InterPro" id="IPR047663">
    <property type="entry name" value="Transcription_antiterm_LoaP"/>
</dbReference>
<dbReference type="STRING" id="159291.SAMN05920897_11767"/>
<evidence type="ECO:0000256" key="2">
    <source>
        <dbReference type="ARBA" id="ARBA00023015"/>
    </source>
</evidence>
<dbReference type="InterPro" id="IPR014722">
    <property type="entry name" value="Rib_uL2_dom2"/>
</dbReference>
<accession>A0A1N6WH79</accession>
<dbReference type="Gene3D" id="2.30.30.30">
    <property type="match status" value="1"/>
</dbReference>
<reference evidence="5 6" key="1">
    <citation type="submission" date="2017-01" db="EMBL/GenBank/DDBJ databases">
        <authorList>
            <person name="Mah S.A."/>
            <person name="Swanson W.J."/>
            <person name="Moy G.W."/>
            <person name="Vacquier V.D."/>
        </authorList>
    </citation>
    <scope>NUCLEOTIDE SEQUENCE [LARGE SCALE GENOMIC DNA]</scope>
    <source>
        <strain evidence="5 6">ASpG1</strain>
    </source>
</reference>
<dbReference type="GO" id="GO:0031564">
    <property type="term" value="P:transcription antitermination"/>
    <property type="evidence" value="ECO:0007669"/>
    <property type="project" value="UniProtKB-KW"/>
</dbReference>
<keyword evidence="2" id="KW-0805">Transcription regulation</keyword>
<evidence type="ECO:0000313" key="6">
    <source>
        <dbReference type="Proteomes" id="UP000186400"/>
    </source>
</evidence>
<dbReference type="SUPFAM" id="SSF50104">
    <property type="entry name" value="Translation proteins SH3-like domain"/>
    <property type="match status" value="1"/>
</dbReference>
<evidence type="ECO:0000313" key="5">
    <source>
        <dbReference type="EMBL" id="SIQ89372.1"/>
    </source>
</evidence>
<dbReference type="NCBIfam" id="NF033641">
    <property type="entry name" value="antiterm_LoaP"/>
    <property type="match status" value="1"/>
</dbReference>
<dbReference type="InterPro" id="IPR008991">
    <property type="entry name" value="Translation_prot_SH3-like_sf"/>
</dbReference>
<feature type="domain" description="NusG-like N-terminal" evidence="4">
    <location>
        <begin position="19"/>
        <end position="121"/>
    </location>
</feature>
<dbReference type="Gene3D" id="3.30.70.940">
    <property type="entry name" value="NusG, N-terminal domain"/>
    <property type="match status" value="1"/>
</dbReference>
<dbReference type="InterPro" id="IPR043425">
    <property type="entry name" value="NusG-like"/>
</dbReference>
<evidence type="ECO:0000256" key="1">
    <source>
        <dbReference type="ARBA" id="ARBA00022814"/>
    </source>
</evidence>
<dbReference type="PANTHER" id="PTHR30265">
    <property type="entry name" value="RHO-INTERACTING TRANSCRIPTION TERMINATION FACTOR NUSG"/>
    <property type="match status" value="1"/>
</dbReference>
<dbReference type="Pfam" id="PF02357">
    <property type="entry name" value="NusG"/>
    <property type="match status" value="1"/>
</dbReference>
<dbReference type="SUPFAM" id="SSF82679">
    <property type="entry name" value="N-utilization substance G protein NusG, N-terminal domain"/>
    <property type="match status" value="1"/>
</dbReference>
<organism evidence="5 6">
    <name type="scientific">Alkalispirochaeta americana</name>
    <dbReference type="NCBI Taxonomy" id="159291"/>
    <lineage>
        <taxon>Bacteria</taxon>
        <taxon>Pseudomonadati</taxon>
        <taxon>Spirochaetota</taxon>
        <taxon>Spirochaetia</taxon>
        <taxon>Spirochaetales</taxon>
        <taxon>Spirochaetaceae</taxon>
        <taxon>Alkalispirochaeta</taxon>
    </lineage>
</organism>
<evidence type="ECO:0000259" key="4">
    <source>
        <dbReference type="Pfam" id="PF02357"/>
    </source>
</evidence>
<dbReference type="CDD" id="cd08000">
    <property type="entry name" value="NGN"/>
    <property type="match status" value="1"/>
</dbReference>
<proteinExistence type="predicted"/>
<keyword evidence="6" id="KW-1185">Reference proteome</keyword>
<sequence>MRIARGRAIFSGTVTSELYYAIQVLTGEEQLFMQRVEKQIHRISGAPGIPACRLRWPRRTLTIRRKGKRVTTIQPIFPGYLFLETPEVTPELYHLLRRSSGFIRFLPENHALIPLEAKELRLVQHLLSFGDVLKESTVTFDTNNRIVVKAGPLQGLEGRIVKVDKRKGRAKVQLDLYDTAFLIDLGFRALEKAPDPPCEPAKSSVREPS</sequence>
<dbReference type="AlphaFoldDB" id="A0A1N6WH79"/>
<gene>
    <name evidence="5" type="ORF">SAMN05920897_11767</name>
</gene>
<dbReference type="Proteomes" id="UP000186400">
    <property type="component" value="Unassembled WGS sequence"/>
</dbReference>
<keyword evidence="3" id="KW-0804">Transcription</keyword>